<feature type="binding site" evidence="6">
    <location>
        <begin position="198"/>
        <end position="202"/>
    </location>
    <ligand>
        <name>AMP</name>
        <dbReference type="ChEBI" id="CHEBI:456215"/>
    </ligand>
</feature>
<feature type="domain" description="YjeF C-terminal" evidence="8">
    <location>
        <begin position="6"/>
        <end position="287"/>
    </location>
</feature>
<dbReference type="Pfam" id="PF01256">
    <property type="entry name" value="Carb_kinase"/>
    <property type="match status" value="1"/>
</dbReference>
<organism evidence="9 10">
    <name type="scientific">Sphingomonas suaedae</name>
    <dbReference type="NCBI Taxonomy" id="2599297"/>
    <lineage>
        <taxon>Bacteria</taxon>
        <taxon>Pseudomonadati</taxon>
        <taxon>Pseudomonadota</taxon>
        <taxon>Alphaproteobacteria</taxon>
        <taxon>Sphingomonadales</taxon>
        <taxon>Sphingomonadaceae</taxon>
        <taxon>Sphingomonas</taxon>
    </lineage>
</organism>
<dbReference type="PROSITE" id="PS51383">
    <property type="entry name" value="YJEF_C_3"/>
    <property type="match status" value="1"/>
</dbReference>
<gene>
    <name evidence="6" type="primary">nnrD</name>
    <name evidence="9" type="ORF">FPZ54_02935</name>
</gene>
<dbReference type="HAMAP" id="MF_01965">
    <property type="entry name" value="NADHX_dehydratase"/>
    <property type="match status" value="1"/>
</dbReference>
<evidence type="ECO:0000256" key="7">
    <source>
        <dbReference type="SAM" id="MobiDB-lite"/>
    </source>
</evidence>
<comment type="catalytic activity">
    <reaction evidence="6">
        <text>(6S)-NADHX + ADP = AMP + phosphate + NADH + H(+)</text>
        <dbReference type="Rhea" id="RHEA:32223"/>
        <dbReference type="ChEBI" id="CHEBI:15378"/>
        <dbReference type="ChEBI" id="CHEBI:43474"/>
        <dbReference type="ChEBI" id="CHEBI:57945"/>
        <dbReference type="ChEBI" id="CHEBI:64074"/>
        <dbReference type="ChEBI" id="CHEBI:456215"/>
        <dbReference type="ChEBI" id="CHEBI:456216"/>
        <dbReference type="EC" id="4.2.1.136"/>
    </reaction>
</comment>
<dbReference type="PROSITE" id="PS01050">
    <property type="entry name" value="YJEF_C_2"/>
    <property type="match status" value="1"/>
</dbReference>
<comment type="catalytic activity">
    <reaction evidence="6">
        <text>(6S)-NADPHX + ADP = AMP + phosphate + NADPH + H(+)</text>
        <dbReference type="Rhea" id="RHEA:32235"/>
        <dbReference type="ChEBI" id="CHEBI:15378"/>
        <dbReference type="ChEBI" id="CHEBI:43474"/>
        <dbReference type="ChEBI" id="CHEBI:57783"/>
        <dbReference type="ChEBI" id="CHEBI:64076"/>
        <dbReference type="ChEBI" id="CHEBI:456215"/>
        <dbReference type="ChEBI" id="CHEBI:456216"/>
        <dbReference type="EC" id="4.2.1.136"/>
    </reaction>
</comment>
<keyword evidence="3 6" id="KW-0521">NADP</keyword>
<dbReference type="InterPro" id="IPR017953">
    <property type="entry name" value="Carbohydrate_kinase_pred_CS"/>
</dbReference>
<evidence type="ECO:0000256" key="3">
    <source>
        <dbReference type="ARBA" id="ARBA00022857"/>
    </source>
</evidence>
<dbReference type="SUPFAM" id="SSF53613">
    <property type="entry name" value="Ribokinase-like"/>
    <property type="match status" value="1"/>
</dbReference>
<evidence type="ECO:0000256" key="4">
    <source>
        <dbReference type="ARBA" id="ARBA00023027"/>
    </source>
</evidence>
<dbReference type="GO" id="GO:0052856">
    <property type="term" value="F:NAD(P)HX epimerase activity"/>
    <property type="evidence" value="ECO:0007669"/>
    <property type="project" value="TreeGrafter"/>
</dbReference>
<protein>
    <recommendedName>
        <fullName evidence="6">ADP-dependent (S)-NAD(P)H-hydrate dehydratase</fullName>
        <ecNumber evidence="6">4.2.1.136</ecNumber>
    </recommendedName>
    <alternativeName>
        <fullName evidence="6">ADP-dependent NAD(P)HX dehydratase</fullName>
    </alternativeName>
</protein>
<dbReference type="GO" id="GO:0110051">
    <property type="term" value="P:metabolite repair"/>
    <property type="evidence" value="ECO:0007669"/>
    <property type="project" value="TreeGrafter"/>
</dbReference>
<keyword evidence="5 6" id="KW-0456">Lyase</keyword>
<evidence type="ECO:0000256" key="6">
    <source>
        <dbReference type="HAMAP-Rule" id="MF_01965"/>
    </source>
</evidence>
<feature type="binding site" evidence="6">
    <location>
        <position position="227"/>
    </location>
    <ligand>
        <name>AMP</name>
        <dbReference type="ChEBI" id="CHEBI:456215"/>
    </ligand>
</feature>
<comment type="function">
    <text evidence="6">Catalyzes the dehydration of the S-form of NAD(P)HX at the expense of ADP, which is converted to AMP. Together with NAD(P)HX epimerase, which catalyzes the epimerization of the S- and R-forms, the enzyme allows the repair of both epimers of NAD(P)HX, a damaged form of NAD(P)H that is a result of enzymatic or heat-dependent hydration.</text>
</comment>
<feature type="binding site" evidence="6">
    <location>
        <position position="164"/>
    </location>
    <ligand>
        <name>(6S)-NADPHX</name>
        <dbReference type="ChEBI" id="CHEBI:64076"/>
    </ligand>
</feature>
<evidence type="ECO:0000259" key="8">
    <source>
        <dbReference type="PROSITE" id="PS51383"/>
    </source>
</evidence>
<evidence type="ECO:0000256" key="2">
    <source>
        <dbReference type="ARBA" id="ARBA00022840"/>
    </source>
</evidence>
<feature type="binding site" evidence="6">
    <location>
        <position position="112"/>
    </location>
    <ligand>
        <name>(6S)-NADPHX</name>
        <dbReference type="ChEBI" id="CHEBI:64076"/>
    </ligand>
</feature>
<name>A0A518RC81_9SPHN</name>
<dbReference type="PANTHER" id="PTHR12592">
    <property type="entry name" value="ATP-DEPENDENT (S)-NAD(P)H-HYDRATE DEHYDRATASE FAMILY MEMBER"/>
    <property type="match status" value="1"/>
</dbReference>
<dbReference type="RefSeq" id="WP_145844847.1">
    <property type="nucleotide sequence ID" value="NZ_CP042239.1"/>
</dbReference>
<dbReference type="Proteomes" id="UP000318055">
    <property type="component" value="Chromosome"/>
</dbReference>
<dbReference type="AlphaFoldDB" id="A0A518RC81"/>
<evidence type="ECO:0000256" key="1">
    <source>
        <dbReference type="ARBA" id="ARBA00022741"/>
    </source>
</evidence>
<feature type="binding site" evidence="6">
    <location>
        <position position="228"/>
    </location>
    <ligand>
        <name>(6S)-NADPHX</name>
        <dbReference type="ChEBI" id="CHEBI:64076"/>
    </ligand>
</feature>
<keyword evidence="4 6" id="KW-0520">NAD</keyword>
<keyword evidence="2 6" id="KW-0067">ATP-binding</keyword>
<dbReference type="EC" id="4.2.1.136" evidence="6"/>
<reference evidence="9 10" key="1">
    <citation type="submission" date="2019-07" db="EMBL/GenBank/DDBJ databases">
        <title>Sphingomonas alkalisoli sp. nov., isolated from rhizosphere soil of Suaedae salsa.</title>
        <authorList>
            <person name="Zhang H."/>
            <person name="Xu L."/>
            <person name="Zhang J.-X."/>
            <person name="Sun J.-Q."/>
        </authorList>
    </citation>
    <scope>NUCLEOTIDE SEQUENCE [LARGE SCALE GENOMIC DNA]</scope>
    <source>
        <strain evidence="9 10">XS-10</strain>
    </source>
</reference>
<accession>A0A518RC81</accession>
<dbReference type="GO" id="GO:0052855">
    <property type="term" value="F:ADP-dependent NAD(P)H-hydrate dehydratase activity"/>
    <property type="evidence" value="ECO:0007669"/>
    <property type="project" value="UniProtKB-UniRule"/>
</dbReference>
<dbReference type="InterPro" id="IPR000631">
    <property type="entry name" value="CARKD"/>
</dbReference>
<comment type="cofactor">
    <cofactor evidence="6">
        <name>Mg(2+)</name>
        <dbReference type="ChEBI" id="CHEBI:18420"/>
    </cofactor>
</comment>
<evidence type="ECO:0000256" key="5">
    <source>
        <dbReference type="ARBA" id="ARBA00023239"/>
    </source>
</evidence>
<comment type="subunit">
    <text evidence="6">Homotetramer.</text>
</comment>
<dbReference type="PANTHER" id="PTHR12592:SF0">
    <property type="entry name" value="ATP-DEPENDENT (S)-NAD(P)H-HYDRATE DEHYDRATASE"/>
    <property type="match status" value="1"/>
</dbReference>
<dbReference type="InterPro" id="IPR029056">
    <property type="entry name" value="Ribokinase-like"/>
</dbReference>
<evidence type="ECO:0000313" key="9">
    <source>
        <dbReference type="EMBL" id="QDX25080.1"/>
    </source>
</evidence>
<feature type="binding site" evidence="6">
    <location>
        <position position="41"/>
    </location>
    <ligand>
        <name>(6S)-NADPHX</name>
        <dbReference type="ChEBI" id="CHEBI:64076"/>
    </ligand>
</feature>
<dbReference type="GO" id="GO:0046496">
    <property type="term" value="P:nicotinamide nucleotide metabolic process"/>
    <property type="evidence" value="ECO:0007669"/>
    <property type="project" value="UniProtKB-UniRule"/>
</dbReference>
<dbReference type="EMBL" id="CP042239">
    <property type="protein sequence ID" value="QDX25080.1"/>
    <property type="molecule type" value="Genomic_DNA"/>
</dbReference>
<comment type="similarity">
    <text evidence="6">Belongs to the NnrD/CARKD family.</text>
</comment>
<keyword evidence="10" id="KW-1185">Reference proteome</keyword>
<feature type="region of interest" description="Disordered" evidence="7">
    <location>
        <begin position="1"/>
        <end position="26"/>
    </location>
</feature>
<dbReference type="Gene3D" id="3.40.1190.20">
    <property type="match status" value="1"/>
</dbReference>
<evidence type="ECO:0000313" key="10">
    <source>
        <dbReference type="Proteomes" id="UP000318055"/>
    </source>
</evidence>
<dbReference type="NCBIfam" id="TIGR00196">
    <property type="entry name" value="yjeF_cterm"/>
    <property type="match status" value="1"/>
</dbReference>
<dbReference type="GO" id="GO:0005524">
    <property type="term" value="F:ATP binding"/>
    <property type="evidence" value="ECO:0007669"/>
    <property type="project" value="UniProtKB-KW"/>
</dbReference>
<sequence length="292" mass="30006">MIALDEDWIADHPLPPPGSDTDKNDRGRVLAVGGSTTVPGALLLTGEAALRAGAGKVQLATVAPVAIGLGLRFPEAAIYALDQNSNGELASISASEIARLTEACDALVLGPGTGQHADSVDILAEIVRSETQVPLLLDAAFLRALPPVAREVAAYRGPKVLTPHPGEMATLMDCAPEDICCELAEAAAARFGATVVLKSARTWIATPGRQSLLYDHGSPGLATAGSGDVLAGIIGGLLARDVAPHDAAAWGVWIHGEAGRKLTADIGLLGFLARDIIPLIPSMLRYSAGSRG</sequence>
<proteinExistence type="inferred from homology"/>
<dbReference type="KEGG" id="ssua:FPZ54_02935"/>
<dbReference type="CDD" id="cd01171">
    <property type="entry name" value="YXKO-related"/>
    <property type="match status" value="1"/>
</dbReference>
<dbReference type="OrthoDB" id="9806925at2"/>
<keyword evidence="1 6" id="KW-0547">Nucleotide-binding</keyword>